<gene>
    <name evidence="15" type="primary">lon</name>
    <name evidence="15" type="ORF">AWC38_SpisGene13008</name>
</gene>
<comment type="catalytic activity">
    <reaction evidence="9">
        <text>Hydrolysis of proteins in presence of ATP.</text>
        <dbReference type="EC" id="3.4.21.53"/>
    </reaction>
</comment>
<evidence type="ECO:0000256" key="6">
    <source>
        <dbReference type="ARBA" id="ARBA00022825"/>
    </source>
</evidence>
<dbReference type="InterPro" id="IPR004815">
    <property type="entry name" value="Lon_bac/euk-typ"/>
</dbReference>
<comment type="subcellular location">
    <subcellularLocation>
        <location evidence="1">Cytoplasm</location>
    </subcellularLocation>
</comment>
<feature type="domain" description="Lon proteolytic" evidence="13">
    <location>
        <begin position="1979"/>
        <end position="2160"/>
    </location>
</feature>
<dbReference type="Gene3D" id="3.80.10.10">
    <property type="entry name" value="Ribonuclease Inhibitor"/>
    <property type="match status" value="2"/>
</dbReference>
<evidence type="ECO:0000256" key="5">
    <source>
        <dbReference type="ARBA" id="ARBA00022801"/>
    </source>
</evidence>
<feature type="active site" evidence="10">
    <location>
        <position position="2109"/>
    </location>
</feature>
<dbReference type="Pfam" id="PF22667">
    <property type="entry name" value="Lon_lid"/>
    <property type="match status" value="1"/>
</dbReference>
<dbReference type="GO" id="GO:0043565">
    <property type="term" value="F:sequence-specific DNA binding"/>
    <property type="evidence" value="ECO:0007669"/>
    <property type="project" value="InterPro"/>
</dbReference>
<dbReference type="GO" id="GO:0030163">
    <property type="term" value="P:protein catabolic process"/>
    <property type="evidence" value="ECO:0007669"/>
    <property type="project" value="InterPro"/>
</dbReference>
<dbReference type="Pfam" id="PF12215">
    <property type="entry name" value="Glyco_hydr_116N"/>
    <property type="match status" value="1"/>
</dbReference>
<dbReference type="InterPro" id="IPR003959">
    <property type="entry name" value="ATPase_AAA_core"/>
</dbReference>
<dbReference type="InterPro" id="IPR026906">
    <property type="entry name" value="LRR_5"/>
</dbReference>
<sequence length="2169" mass="242733">MACNDGTCLPPDEVDLVFDLTAATPVKEIAQTTTTTTPSKNEVVEKEIKNTPEKTTTQKGLWGAPLRLVSAFVPPQYYSEAPSGVGSTASKTNQQHNDNLPEGAHMMTPHNIIAFNDYEKGLAYARKVGKPVLLDFTGWACVNCRKMEQSVWMQPKVLSVLQKKVDGNGVVSLKTDVDKNTITNLAIPETLKGQRVTSIGNYAFSECTALQSITIPNSVSFIGDTAFNDCTALQSITIPNSVTSIGNYAFSLCESLQNITIPNSVTSIGDYAFWSCKALQSITIPNSVTSIGDWTFSGCTALKSITIPNTVTRISDGAFEGCKALQSITIPNSVTSIGDDAFEDCKFLQSITIPNSVTSIGDNVFECCFALQTIRVPSAKKSAWEAKLKSGNTANILALLTLWACNDDKHTEKWNPDWGILKTYKGKYLDKVAMPLGGIGTGTVSIGGRGDLRDWELGNRGAIGYLPAFKFVPPTISNGPFFALYYKQKGQKANIKVLEGPIDVKEYEGDWGADAVNSGFPRFESTTFATAYPLAQINFQDKNVPLDVRLEAFNPLIMGDENKSGIPVAVLRYVLTNNTDKPIEASVVGMVPNYIGVDGWGGKPKDNFNQYREKDNIKGLYMFSKGVPKDDVNAGTMALTTLSKTGEVSYRTSWKYIGWNWTFREFWDDFIADGILKDFPDIIPVSKNTKDDIFVGNGLRVRRGSKIKTPPATLAVKEKIEPSESKTVTFMLTWHFPNRRAWDHGNGTYTGGSGDDIVGNYYTTQYKDAWEVAQKTAEDLKTLETETVSFVNSLVKSDLPAVLKEAGLFNLSTLRSQTVFRTADGYPFGFEGTGSIHGTKIGAAKSSGWGFGTCTHVWNYESTTPFVFGNLAMKFRAVEFLHSVNENGGQSHRVGLPLEKRGRFFKNWAADGQMGTLIKIYRDWQLSGDDDQLKKMYPNIKKSMAFAWTGIWDQNKDGVMEGSQHNTMDINYKGPNPQMAVWYLGALKASEKMANYLGDKTFAKECKTLFDKGSKWVDEQLFNGDYYEHLIPEGHEKIAQLGKGCLVDQLVGQYLSHTADLGYVLSKKNIQKTLKSIMKYNLVSNFNEHFNTFRSFGVGDEKGLIMASYPKGDLLDFPFPYYTEIMTGFEYSTGAHMLYEGQTENGLSVFKNIRNRYDGYKRNPFNEGEYGHHYARAMAAWAGILGMSTPYSKSQEGVYKVNFRATDPWNSKIEQTAIFVVNYSGSHNTKLTYDYPNVNDDVAIPLSTYGNYIRTGSGNDYFYAHAGIIDGGSGNNSYRITSLYRGVYIYNFNDGDKIYFKKGDFNGYVLSSYADRNSVVAHATGKSRIIYITGTGELYRDENGDAVFKADGTVDLKTGSKDKRIGSIPNTHQKEGVFYVHWHPSKNIIDETVVRSVDVIIHLAVLPIQVSRRKSLKLMKEIKNHPQSYIGVITQKNPEVEDPEASDLYRVGVVARLIKMLPDGTSLIQGIRRFKVKKFTEKNPYNVALVEYFKEKDESDDQQFKELVREIKKEATKFIDKHPILTGFTKQVLHKIKRGSVLIDFVANYLDIISLGDNSNKEKALERKQTFLQTEKASERGMMVLKFLREEIKRMQFREEIEKKTREDLNEQQREYYLQQQMRTIQDELGGSSTSEDILDLQQKAKNKNWKKEVAKHFEKELLRLERINPQVSEYNVQRSYLDTFVSLPWGKYSKDKFDLKRAQKILDKDHFGLEKVKERIIEYLAVLKLKNDMKSPIICLYGPPGVGKTSLGKSIAESLGRKYVRMSLGGLRDESEIRGHRKTYIGAMPGRVLQNLKKAATSNPVFVLDEIDKLSNSHQGDPSAAMLEVLDPEQNNSFYDNYLEVGYDLSKVLFIATANNINEIPWALKDRMEMIEVSGYTIEEKTEIAKKYLLPKQIKNHGLKRTQIKIPQNVLEQIILGYTRESGVRTLEKKIAKVVRFTAKSVVMETPYDASITSEKCEEILGVPKMLPDLYENNDVAGVVTGLAWTAVGGDILFIESILSKEKFSLSITGNLGKVMKESATIALEYIRSHKESLGIDEKLFKEYKVHIHVPEGATPKDGPSAGVTILTSLVSTFTQRKVKSKLAMTGEITLRGKVLPVGGIKEKILAAKRAGIKEILLCHKNRADVAQVKTDYLKGLKFHYVTDMTDVLDIALLKQRVKGAIKF</sequence>
<dbReference type="CDD" id="cd19500">
    <property type="entry name" value="RecA-like_Lon"/>
    <property type="match status" value="1"/>
</dbReference>
<evidence type="ECO:0000256" key="12">
    <source>
        <dbReference type="RuleBase" id="RU000592"/>
    </source>
</evidence>
<dbReference type="EMBL" id="LSMT01000239">
    <property type="protein sequence ID" value="PFX22462.1"/>
    <property type="molecule type" value="Genomic_DNA"/>
</dbReference>
<organism evidence="15">
    <name type="scientific">Stylophora pistillata</name>
    <name type="common">Smooth cauliflower coral</name>
    <dbReference type="NCBI Taxonomy" id="50429"/>
    <lineage>
        <taxon>Eukaryota</taxon>
        <taxon>Metazoa</taxon>
        <taxon>Cnidaria</taxon>
        <taxon>Anthozoa</taxon>
        <taxon>Hexacorallia</taxon>
        <taxon>Scleractinia</taxon>
        <taxon>Astrocoeniina</taxon>
        <taxon>Pocilloporidae</taxon>
        <taxon>Stylophora</taxon>
    </lineage>
</organism>
<keyword evidence="6 10" id="KW-0720">Serine protease</keyword>
<dbReference type="FunFam" id="3.40.50.300:FF:000021">
    <property type="entry name" value="Lon protease homolog"/>
    <property type="match status" value="1"/>
</dbReference>
<dbReference type="SMART" id="SM00464">
    <property type="entry name" value="LON"/>
    <property type="match status" value="1"/>
</dbReference>
<dbReference type="Pfam" id="PF13306">
    <property type="entry name" value="LRR_5"/>
    <property type="match status" value="1"/>
</dbReference>
<dbReference type="Pfam" id="PF04685">
    <property type="entry name" value="DUF608"/>
    <property type="match status" value="1"/>
</dbReference>
<keyword evidence="4 11" id="KW-0547">Nucleotide-binding</keyword>
<dbReference type="InterPro" id="IPR015947">
    <property type="entry name" value="PUA-like_sf"/>
</dbReference>
<dbReference type="InterPro" id="IPR008269">
    <property type="entry name" value="Lon_proteolytic"/>
</dbReference>
<dbReference type="Pfam" id="PF05362">
    <property type="entry name" value="Lon_C"/>
    <property type="match status" value="1"/>
</dbReference>
<dbReference type="InterPro" id="IPR006775">
    <property type="entry name" value="GH116_catalytic"/>
</dbReference>
<dbReference type="PANTHER" id="PTHR10046">
    <property type="entry name" value="ATP DEPENDENT LON PROTEASE FAMILY MEMBER"/>
    <property type="match status" value="1"/>
</dbReference>
<evidence type="ECO:0000259" key="13">
    <source>
        <dbReference type="PROSITE" id="PS51786"/>
    </source>
</evidence>
<dbReference type="GO" id="GO:0006508">
    <property type="term" value="P:proteolysis"/>
    <property type="evidence" value="ECO:0007669"/>
    <property type="project" value="UniProtKB-KW"/>
</dbReference>
<dbReference type="InterPro" id="IPR027417">
    <property type="entry name" value="P-loop_NTPase"/>
</dbReference>
<dbReference type="GO" id="GO:0005737">
    <property type="term" value="C:cytoplasm"/>
    <property type="evidence" value="ECO:0007669"/>
    <property type="project" value="UniProtKB-SubCell"/>
</dbReference>
<reference evidence="15" key="1">
    <citation type="journal article" date="2017" name="J. ISSAAS">
        <title>Comparative analysis of the genomes of Stylophora pistillata and Acropora digitifera provides evidence for extensive differences between species of corals.</title>
        <authorList>
            <person name="Voolstra C.R."/>
            <person name="Li Y."/>
            <person name="Liew Y.J."/>
            <person name="Baumgarten S."/>
            <person name="Zoccola D."/>
            <person name="Flot J.-F."/>
            <person name="Tambutte S."/>
            <person name="Allemand D."/>
            <person name="Aranda M."/>
        </authorList>
    </citation>
    <scope>NUCLEOTIDE SEQUENCE</scope>
    <source>
        <strain evidence="15">CSM Monaco</strain>
        <tissue evidence="15">Whole animal</tissue>
    </source>
</reference>
<dbReference type="GO" id="GO:0004176">
    <property type="term" value="F:ATP-dependent peptidase activity"/>
    <property type="evidence" value="ECO:0007669"/>
    <property type="project" value="UniProtKB-UniRule"/>
</dbReference>
<dbReference type="SUPFAM" id="SSF88697">
    <property type="entry name" value="PUA domain-like"/>
    <property type="match status" value="1"/>
</dbReference>
<evidence type="ECO:0000256" key="2">
    <source>
        <dbReference type="ARBA" id="ARBA00022490"/>
    </source>
</evidence>
<dbReference type="PRINTS" id="PR00830">
    <property type="entry name" value="ENDOLAPTASE"/>
</dbReference>
<dbReference type="InterPro" id="IPR054594">
    <property type="entry name" value="Lon_lid"/>
</dbReference>
<dbReference type="GO" id="GO:0004252">
    <property type="term" value="F:serine-type endopeptidase activity"/>
    <property type="evidence" value="ECO:0007669"/>
    <property type="project" value="UniProtKB-UniRule"/>
</dbReference>
<dbReference type="Pfam" id="PF13899">
    <property type="entry name" value="Thioredoxin_7"/>
    <property type="match status" value="1"/>
</dbReference>
<accession>A0A2B4S1T6</accession>
<proteinExistence type="inferred from homology"/>
<dbReference type="Pfam" id="PF02190">
    <property type="entry name" value="LON_substr_bdg"/>
    <property type="match status" value="1"/>
</dbReference>
<keyword evidence="5 10" id="KW-0378">Hydrolase</keyword>
<evidence type="ECO:0000256" key="9">
    <source>
        <dbReference type="ARBA" id="ARBA00050665"/>
    </source>
</evidence>
<dbReference type="InterPro" id="IPR012341">
    <property type="entry name" value="6hp_glycosidase-like_sf"/>
</dbReference>
<dbReference type="Gene3D" id="1.20.58.1480">
    <property type="match status" value="1"/>
</dbReference>
<dbReference type="InterPro" id="IPR032675">
    <property type="entry name" value="LRR_dom_sf"/>
</dbReference>
<evidence type="ECO:0000256" key="8">
    <source>
        <dbReference type="ARBA" id="ARBA00023016"/>
    </source>
</evidence>
<dbReference type="EC" id="3.4.21.-" evidence="12"/>
<dbReference type="GO" id="GO:0005524">
    <property type="term" value="F:ATP binding"/>
    <property type="evidence" value="ECO:0007669"/>
    <property type="project" value="UniProtKB-KW"/>
</dbReference>
<dbReference type="InterPro" id="IPR003593">
    <property type="entry name" value="AAA+_ATPase"/>
</dbReference>
<feature type="active site" evidence="10">
    <location>
        <position position="2066"/>
    </location>
</feature>
<dbReference type="InterPro" id="IPR008268">
    <property type="entry name" value="Peptidase_S16_AS"/>
</dbReference>
<dbReference type="GO" id="GO:0005975">
    <property type="term" value="P:carbohydrate metabolic process"/>
    <property type="evidence" value="ECO:0007669"/>
    <property type="project" value="InterPro"/>
</dbReference>
<dbReference type="InterPro" id="IPR008928">
    <property type="entry name" value="6-hairpin_glycosidase_sf"/>
</dbReference>
<evidence type="ECO:0000256" key="11">
    <source>
        <dbReference type="RuleBase" id="RU000591"/>
    </source>
</evidence>
<dbReference type="InterPro" id="IPR036249">
    <property type="entry name" value="Thioredoxin-like_sf"/>
</dbReference>
<dbReference type="SUPFAM" id="SSF48208">
    <property type="entry name" value="Six-hairpin glycosidases"/>
    <property type="match status" value="1"/>
</dbReference>
<comment type="caution">
    <text evidence="15">The sequence shown here is derived from an EMBL/GenBank/DDBJ whole genome shotgun (WGS) entry which is preliminary data.</text>
</comment>
<keyword evidence="8" id="KW-0346">Stress response</keyword>
<evidence type="ECO:0000256" key="1">
    <source>
        <dbReference type="ARBA" id="ARBA00004496"/>
    </source>
</evidence>
<dbReference type="InterPro" id="IPR003111">
    <property type="entry name" value="Lon_prtase_N"/>
</dbReference>
<dbReference type="InterPro" id="IPR027065">
    <property type="entry name" value="Lon_Prtase"/>
</dbReference>
<dbReference type="Pfam" id="PF00004">
    <property type="entry name" value="AAA"/>
    <property type="match status" value="1"/>
</dbReference>
<evidence type="ECO:0000256" key="7">
    <source>
        <dbReference type="ARBA" id="ARBA00022840"/>
    </source>
</evidence>
<dbReference type="Gene3D" id="1.20.5.5270">
    <property type="match status" value="1"/>
</dbReference>
<dbReference type="Gene3D" id="1.50.10.10">
    <property type="match status" value="1"/>
</dbReference>
<feature type="domain" description="Lon N-terminal" evidence="14">
    <location>
        <begin position="1389"/>
        <end position="1592"/>
    </location>
</feature>
<dbReference type="Gene3D" id="3.40.30.10">
    <property type="entry name" value="Glutaredoxin"/>
    <property type="match status" value="1"/>
</dbReference>
<dbReference type="SUPFAM" id="SSF51120">
    <property type="entry name" value="beta-Roll"/>
    <property type="match status" value="1"/>
</dbReference>
<dbReference type="InterPro" id="IPR046336">
    <property type="entry name" value="Lon_prtase_N_sf"/>
</dbReference>
<evidence type="ECO:0000256" key="4">
    <source>
        <dbReference type="ARBA" id="ARBA00022741"/>
    </source>
</evidence>
<dbReference type="SUPFAM" id="SSF52833">
    <property type="entry name" value="Thioredoxin-like"/>
    <property type="match status" value="1"/>
</dbReference>
<evidence type="ECO:0000313" key="15">
    <source>
        <dbReference type="EMBL" id="PFX22462.1"/>
    </source>
</evidence>
<name>A0A2B4S1T6_STYPI</name>
<comment type="similarity">
    <text evidence="10 11">Belongs to the peptidase S16 family.</text>
</comment>
<dbReference type="InterPro" id="IPR020568">
    <property type="entry name" value="Ribosomal_Su5_D2-typ_SF"/>
</dbReference>
<dbReference type="Gene3D" id="1.10.8.60">
    <property type="match status" value="1"/>
</dbReference>
<dbReference type="SUPFAM" id="SSF52058">
    <property type="entry name" value="L domain-like"/>
    <property type="match status" value="1"/>
</dbReference>
<dbReference type="InterPro" id="IPR014721">
    <property type="entry name" value="Ribsml_uS5_D2-typ_fold_subgr"/>
</dbReference>
<dbReference type="InterPro" id="IPR024462">
    <property type="entry name" value="GH116_N"/>
</dbReference>
<dbReference type="PROSITE" id="PS01046">
    <property type="entry name" value="LON_SER"/>
    <property type="match status" value="1"/>
</dbReference>
<dbReference type="Gene3D" id="3.30.230.10">
    <property type="match status" value="1"/>
</dbReference>
<evidence type="ECO:0000256" key="10">
    <source>
        <dbReference type="PROSITE-ProRule" id="PRU01122"/>
    </source>
</evidence>
<dbReference type="GO" id="GO:0016887">
    <property type="term" value="F:ATP hydrolysis activity"/>
    <property type="evidence" value="ECO:0007669"/>
    <property type="project" value="InterPro"/>
</dbReference>
<dbReference type="InterPro" id="IPR027543">
    <property type="entry name" value="Lon_bac"/>
</dbReference>
<keyword evidence="3 10" id="KW-0645">Protease</keyword>
<dbReference type="SMART" id="SM00382">
    <property type="entry name" value="AAA"/>
    <property type="match status" value="1"/>
</dbReference>
<dbReference type="Gene3D" id="3.40.50.300">
    <property type="entry name" value="P-loop containing nucleotide triphosphate hydrolases"/>
    <property type="match status" value="1"/>
</dbReference>
<evidence type="ECO:0000256" key="3">
    <source>
        <dbReference type="ARBA" id="ARBA00022670"/>
    </source>
</evidence>
<dbReference type="SUPFAM" id="SSF54211">
    <property type="entry name" value="Ribosomal protein S5 domain 2-like"/>
    <property type="match status" value="1"/>
</dbReference>
<dbReference type="PROSITE" id="PS51787">
    <property type="entry name" value="LON_N"/>
    <property type="match status" value="1"/>
</dbReference>
<keyword evidence="7 11" id="KW-0067">ATP-binding</keyword>
<dbReference type="NCBIfam" id="TIGR00763">
    <property type="entry name" value="lon"/>
    <property type="match status" value="1"/>
</dbReference>
<dbReference type="SUPFAM" id="SSF52540">
    <property type="entry name" value="P-loop containing nucleoside triphosphate hydrolases"/>
    <property type="match status" value="1"/>
</dbReference>
<protein>
    <recommendedName>
        <fullName evidence="12">Lon protease homolog</fullName>
        <ecNumber evidence="12">3.4.21.-</ecNumber>
    </recommendedName>
</protein>
<dbReference type="Gene3D" id="3.40.50.12480">
    <property type="match status" value="1"/>
</dbReference>
<evidence type="ECO:0000259" key="14">
    <source>
        <dbReference type="PROSITE" id="PS51787"/>
    </source>
</evidence>
<dbReference type="PROSITE" id="PS51786">
    <property type="entry name" value="LON_PROTEOLYTIC"/>
    <property type="match status" value="1"/>
</dbReference>
<dbReference type="InterPro" id="IPR011049">
    <property type="entry name" value="Serralysin-like_metalloprot_C"/>
</dbReference>
<keyword evidence="2" id="KW-0963">Cytoplasm</keyword>
<dbReference type="GO" id="GO:0004553">
    <property type="term" value="F:hydrolase activity, hydrolyzing O-glycosyl compounds"/>
    <property type="evidence" value="ECO:0007669"/>
    <property type="project" value="InterPro"/>
</dbReference>
<dbReference type="HAMAP" id="MF_01973">
    <property type="entry name" value="lon_bact"/>
    <property type="match status" value="1"/>
</dbReference>
<dbReference type="STRING" id="50429.A0A2B4S1T6"/>
<dbReference type="OrthoDB" id="2411602at2759"/>
<dbReference type="Gene3D" id="2.30.130.40">
    <property type="entry name" value="LON domain-like"/>
    <property type="match status" value="1"/>
</dbReference>